<protein>
    <submittedName>
        <fullName evidence="1">Uncharacterized protein</fullName>
    </submittedName>
</protein>
<dbReference type="EMBL" id="LAZR01036359">
    <property type="protein sequence ID" value="KKL25057.1"/>
    <property type="molecule type" value="Genomic_DNA"/>
</dbReference>
<organism evidence="1">
    <name type="scientific">marine sediment metagenome</name>
    <dbReference type="NCBI Taxonomy" id="412755"/>
    <lineage>
        <taxon>unclassified sequences</taxon>
        <taxon>metagenomes</taxon>
        <taxon>ecological metagenomes</taxon>
    </lineage>
</organism>
<accession>A0A0F9CF51</accession>
<comment type="caution">
    <text evidence="1">The sequence shown here is derived from an EMBL/GenBank/DDBJ whole genome shotgun (WGS) entry which is preliminary data.</text>
</comment>
<dbReference type="AlphaFoldDB" id="A0A0F9CF51"/>
<evidence type="ECO:0000313" key="1">
    <source>
        <dbReference type="EMBL" id="KKL25057.1"/>
    </source>
</evidence>
<name>A0A0F9CF51_9ZZZZ</name>
<reference evidence="1" key="1">
    <citation type="journal article" date="2015" name="Nature">
        <title>Complex archaea that bridge the gap between prokaryotes and eukaryotes.</title>
        <authorList>
            <person name="Spang A."/>
            <person name="Saw J.H."/>
            <person name="Jorgensen S.L."/>
            <person name="Zaremba-Niedzwiedzka K."/>
            <person name="Martijn J."/>
            <person name="Lind A.E."/>
            <person name="van Eijk R."/>
            <person name="Schleper C."/>
            <person name="Guy L."/>
            <person name="Ettema T.J."/>
        </authorList>
    </citation>
    <scope>NUCLEOTIDE SEQUENCE</scope>
</reference>
<proteinExistence type="predicted"/>
<gene>
    <name evidence="1" type="ORF">LCGC14_2409120</name>
</gene>
<sequence>MSQLFKLTSRDVTAYIHAEDRQEAFARFFLRVKKGEIELDQLGGLLISHEGKDEGDDVPFRVTPTLWLLELIPNGVAFAHIEKMLGVDSEEAAELLISSANQDMWILDKIKEIEKNE</sequence>